<keyword evidence="1" id="KW-0812">Transmembrane</keyword>
<keyword evidence="2" id="KW-0496">Mitochondrion</keyword>
<evidence type="ECO:0000256" key="1">
    <source>
        <dbReference type="SAM" id="Phobius"/>
    </source>
</evidence>
<accession>A0A977K7C7</accession>
<sequence>MPQLSPSFGMLIFIISCIFMILLFMNNHFNVYLPIKYQLIKKTYKKSKIVN</sequence>
<gene>
    <name evidence="2" type="primary">atp8</name>
</gene>
<keyword evidence="1" id="KW-1133">Transmembrane helix</keyword>
<geneLocation type="mitochondrion" evidence="2"/>
<protein>
    <submittedName>
        <fullName evidence="2">ATP synthase F0 subunit 8</fullName>
    </submittedName>
</protein>
<dbReference type="AlphaFoldDB" id="A0A977K7C7"/>
<organism evidence="2">
    <name type="scientific">Megaustenia imperator imperator</name>
    <dbReference type="NCBI Taxonomy" id="2979634"/>
    <lineage>
        <taxon>Eukaryota</taxon>
        <taxon>Metazoa</taxon>
        <taxon>Spiralia</taxon>
        <taxon>Lophotrochozoa</taxon>
        <taxon>Mollusca</taxon>
        <taxon>Gastropoda</taxon>
        <taxon>Heterobranchia</taxon>
        <taxon>Euthyneura</taxon>
        <taxon>Panpulmonata</taxon>
        <taxon>Eupulmonata</taxon>
        <taxon>Stylommatophora</taxon>
        <taxon>Helicina</taxon>
        <taxon>Helicarionoidea</taxon>
        <taxon>Ariophantidae</taxon>
        <taxon>Megaustenia</taxon>
        <taxon>Megaustenia imperator</taxon>
    </lineage>
</organism>
<dbReference type="EMBL" id="OP171944">
    <property type="protein sequence ID" value="UXC95392.1"/>
    <property type="molecule type" value="Genomic_DNA"/>
</dbReference>
<evidence type="ECO:0000313" key="2">
    <source>
        <dbReference type="EMBL" id="UXC95392.1"/>
    </source>
</evidence>
<keyword evidence="1" id="KW-0472">Membrane</keyword>
<reference evidence="2" key="1">
    <citation type="submission" date="2022-08" db="EMBL/GenBank/DDBJ databases">
        <title>Observation on Radulae of 17 Species of Terrestrial Mollusks by Scanning Electron Microscopy and Its Taxonomic Significance.</title>
        <authorList>
            <person name="Zhu Y."/>
        </authorList>
    </citation>
    <scope>NUCLEOTIDE SEQUENCE</scope>
</reference>
<proteinExistence type="predicted"/>
<feature type="transmembrane region" description="Helical" evidence="1">
    <location>
        <begin position="6"/>
        <end position="25"/>
    </location>
</feature>
<name>A0A977K7C7_9EUPU</name>